<name>L8WY88_THACA</name>
<gene>
    <name evidence="1" type="ORF">AG1IA_04235</name>
</gene>
<dbReference type="HOGENOM" id="CLU_2279362_0_0_1"/>
<accession>L8WY88</accession>
<dbReference type="Proteomes" id="UP000011668">
    <property type="component" value="Unassembled WGS sequence"/>
</dbReference>
<keyword evidence="2" id="KW-1185">Reference proteome</keyword>
<reference evidence="1 2" key="1">
    <citation type="journal article" date="2013" name="Nat. Commun.">
        <title>The evolution and pathogenic mechanisms of the rice sheath blight pathogen.</title>
        <authorList>
            <person name="Zheng A."/>
            <person name="Lin R."/>
            <person name="Xu L."/>
            <person name="Qin P."/>
            <person name="Tang C."/>
            <person name="Ai P."/>
            <person name="Zhang D."/>
            <person name="Liu Y."/>
            <person name="Sun Z."/>
            <person name="Feng H."/>
            <person name="Wang Y."/>
            <person name="Chen Y."/>
            <person name="Liang X."/>
            <person name="Fu R."/>
            <person name="Li Q."/>
            <person name="Zhang J."/>
            <person name="Yu X."/>
            <person name="Xie Z."/>
            <person name="Ding L."/>
            <person name="Guan P."/>
            <person name="Tang J."/>
            <person name="Liang Y."/>
            <person name="Wang S."/>
            <person name="Deng Q."/>
            <person name="Li S."/>
            <person name="Zhu J."/>
            <person name="Wang L."/>
            <person name="Liu H."/>
            <person name="Li P."/>
        </authorList>
    </citation>
    <scope>NUCLEOTIDE SEQUENCE [LARGE SCALE GENOMIC DNA]</scope>
    <source>
        <strain evidence="2">AG-1 IA</strain>
    </source>
</reference>
<organism evidence="1 2">
    <name type="scientific">Thanatephorus cucumeris (strain AG1-IA)</name>
    <name type="common">Rice sheath blight fungus</name>
    <name type="synonym">Rhizoctonia solani</name>
    <dbReference type="NCBI Taxonomy" id="983506"/>
    <lineage>
        <taxon>Eukaryota</taxon>
        <taxon>Fungi</taxon>
        <taxon>Dikarya</taxon>
        <taxon>Basidiomycota</taxon>
        <taxon>Agaricomycotina</taxon>
        <taxon>Agaricomycetes</taxon>
        <taxon>Cantharellales</taxon>
        <taxon>Ceratobasidiaceae</taxon>
        <taxon>Rhizoctonia</taxon>
        <taxon>Rhizoctonia solani AG-1</taxon>
    </lineage>
</organism>
<protein>
    <submittedName>
        <fullName evidence="1">Uncharacterized protein</fullName>
    </submittedName>
</protein>
<comment type="caution">
    <text evidence="1">The sequence shown here is derived from an EMBL/GenBank/DDBJ whole genome shotgun (WGS) entry which is preliminary data.</text>
</comment>
<dbReference type="AlphaFoldDB" id="L8WY88"/>
<evidence type="ECO:0000313" key="1">
    <source>
        <dbReference type="EMBL" id="ELU41733.1"/>
    </source>
</evidence>
<dbReference type="EMBL" id="AFRT01000997">
    <property type="protein sequence ID" value="ELU41733.1"/>
    <property type="molecule type" value="Genomic_DNA"/>
</dbReference>
<proteinExistence type="predicted"/>
<sequence length="102" mass="11380">MICKHILRQLGPCIWLAVGARLFGRTQIQYSHISSVEMTSRYTVTSRPRCAPARFISRHPPASPCLITVASITFLYFVSNSRVFSSLVYAILISDSLSSLLC</sequence>
<evidence type="ECO:0000313" key="2">
    <source>
        <dbReference type="Proteomes" id="UP000011668"/>
    </source>
</evidence>